<gene>
    <name evidence="3" type="primary">glcA_1</name>
    <name evidence="3" type="ORF">Pla144_05710</name>
</gene>
<evidence type="ECO:0000259" key="2">
    <source>
        <dbReference type="PROSITE" id="PS51762"/>
    </source>
</evidence>
<dbReference type="Pfam" id="PF00722">
    <property type="entry name" value="Glyco_hydro_16"/>
    <property type="match status" value="1"/>
</dbReference>
<dbReference type="PROSITE" id="PS51762">
    <property type="entry name" value="GH16_2"/>
    <property type="match status" value="1"/>
</dbReference>
<evidence type="ECO:0000313" key="4">
    <source>
        <dbReference type="Proteomes" id="UP000318437"/>
    </source>
</evidence>
<dbReference type="EMBL" id="SJPS01000001">
    <property type="protein sequence ID" value="TWU29792.1"/>
    <property type="molecule type" value="Genomic_DNA"/>
</dbReference>
<dbReference type="InterPro" id="IPR013320">
    <property type="entry name" value="ConA-like_dom_sf"/>
</dbReference>
<dbReference type="SUPFAM" id="SSF49899">
    <property type="entry name" value="Concanavalin A-like lectins/glucanases"/>
    <property type="match status" value="1"/>
</dbReference>
<proteinExistence type="inferred from homology"/>
<keyword evidence="3" id="KW-0326">Glycosidase</keyword>
<name>A0A5C6CYU1_9BACT</name>
<sequence length="521" mass="56863">MSTPYSNCHIGGRLNLISFLQALLGVACCANLVSGQIPDLPGWDLVWNDEFSGTSLNTENWVALDRRDSPNNEKQYYHPNQVTVSGGNLQLTAINLPRDGKDFQSGLITSQSLFGPGRFEARIDLPTTQGMWPAFWLNANHIPWPQGGEIDIMENRGSQPNLVSSAYHWQTNPGPCCSQHQYFSDEYTAIEGGQPVNFHNSFHTYTAEWDETIIRYYVDGNLYQTITEAPDRPIFETAKNIIVNVAVGGNFGGDPNGSTVFPQTMLVDYVRYWQREDAPPEPGNNLLSNPGFDDSGGSLNGWSVFGNTIPNVLANDQLVNNGTRALKIFGQFNGPNNLSGASQGVAISEGDSLRALASTRSPSWDSLFGKSNDVTMKIEFYSIFGAAAGSSGFLGEVSQLIHDGSSAEDIWLDHTLEAIAPQDAVEARLSFVFRQPGTDNGAIWIDSTGLFLETFIDGDFDLDNDVDGADFLAWQRDNSVGSLADWQANYSTSATLSAVPEPASYMLALAIICLALGSRHR</sequence>
<dbReference type="PANTHER" id="PTHR10963:SF55">
    <property type="entry name" value="GLYCOSIDE HYDROLASE FAMILY 16 PROTEIN"/>
    <property type="match status" value="1"/>
</dbReference>
<dbReference type="InterPro" id="IPR000757">
    <property type="entry name" value="Beta-glucanase-like"/>
</dbReference>
<dbReference type="RefSeq" id="WP_197530339.1">
    <property type="nucleotide sequence ID" value="NZ_SJPS01000001.1"/>
</dbReference>
<dbReference type="GO" id="GO:0005975">
    <property type="term" value="P:carbohydrate metabolic process"/>
    <property type="evidence" value="ECO:0007669"/>
    <property type="project" value="InterPro"/>
</dbReference>
<reference evidence="3 4" key="1">
    <citation type="submission" date="2019-02" db="EMBL/GenBank/DDBJ databases">
        <title>Deep-cultivation of Planctomycetes and their phenomic and genomic characterization uncovers novel biology.</title>
        <authorList>
            <person name="Wiegand S."/>
            <person name="Jogler M."/>
            <person name="Boedeker C."/>
            <person name="Pinto D."/>
            <person name="Vollmers J."/>
            <person name="Rivas-Marin E."/>
            <person name="Kohn T."/>
            <person name="Peeters S.H."/>
            <person name="Heuer A."/>
            <person name="Rast P."/>
            <person name="Oberbeckmann S."/>
            <person name="Bunk B."/>
            <person name="Jeske O."/>
            <person name="Meyerdierks A."/>
            <person name="Storesund J.E."/>
            <person name="Kallscheuer N."/>
            <person name="Luecker S."/>
            <person name="Lage O.M."/>
            <person name="Pohl T."/>
            <person name="Merkel B.J."/>
            <person name="Hornburger P."/>
            <person name="Mueller R.-W."/>
            <person name="Bruemmer F."/>
            <person name="Labrenz M."/>
            <person name="Spormann A.M."/>
            <person name="Op Den Camp H."/>
            <person name="Overmann J."/>
            <person name="Amann R."/>
            <person name="Jetten M.S.M."/>
            <person name="Mascher T."/>
            <person name="Medema M.H."/>
            <person name="Devos D.P."/>
            <person name="Kaster A.-K."/>
            <person name="Ovreas L."/>
            <person name="Rohde M."/>
            <person name="Galperin M.Y."/>
            <person name="Jogler C."/>
        </authorList>
    </citation>
    <scope>NUCLEOTIDE SEQUENCE [LARGE SCALE GENOMIC DNA]</scope>
    <source>
        <strain evidence="3 4">Pla144</strain>
    </source>
</reference>
<keyword evidence="4" id="KW-1185">Reference proteome</keyword>
<dbReference type="AlphaFoldDB" id="A0A5C6CYU1"/>
<evidence type="ECO:0000256" key="1">
    <source>
        <dbReference type="ARBA" id="ARBA00006865"/>
    </source>
</evidence>
<keyword evidence="3" id="KW-0378">Hydrolase</keyword>
<accession>A0A5C6CYU1</accession>
<comment type="caution">
    <text evidence="3">The sequence shown here is derived from an EMBL/GenBank/DDBJ whole genome shotgun (WGS) entry which is preliminary data.</text>
</comment>
<dbReference type="Proteomes" id="UP000318437">
    <property type="component" value="Unassembled WGS sequence"/>
</dbReference>
<feature type="domain" description="GH16" evidence="2">
    <location>
        <begin position="41"/>
        <end position="278"/>
    </location>
</feature>
<evidence type="ECO:0000313" key="3">
    <source>
        <dbReference type="EMBL" id="TWU29792.1"/>
    </source>
</evidence>
<protein>
    <submittedName>
        <fullName evidence="3">Glucan endo-1,3-beta-glucosidase A1</fullName>
        <ecNumber evidence="3">3.2.1.39</ecNumber>
    </submittedName>
</protein>
<dbReference type="Gene3D" id="2.60.120.260">
    <property type="entry name" value="Galactose-binding domain-like"/>
    <property type="match status" value="1"/>
</dbReference>
<comment type="similarity">
    <text evidence="1">Belongs to the glycosyl hydrolase 16 family.</text>
</comment>
<dbReference type="GO" id="GO:0042973">
    <property type="term" value="F:glucan endo-1,3-beta-D-glucosidase activity"/>
    <property type="evidence" value="ECO:0007669"/>
    <property type="project" value="UniProtKB-EC"/>
</dbReference>
<organism evidence="3 4">
    <name type="scientific">Bythopirellula polymerisocia</name>
    <dbReference type="NCBI Taxonomy" id="2528003"/>
    <lineage>
        <taxon>Bacteria</taxon>
        <taxon>Pseudomonadati</taxon>
        <taxon>Planctomycetota</taxon>
        <taxon>Planctomycetia</taxon>
        <taxon>Pirellulales</taxon>
        <taxon>Lacipirellulaceae</taxon>
        <taxon>Bythopirellula</taxon>
    </lineage>
</organism>
<dbReference type="PANTHER" id="PTHR10963">
    <property type="entry name" value="GLYCOSYL HYDROLASE-RELATED"/>
    <property type="match status" value="1"/>
</dbReference>
<dbReference type="Gene3D" id="2.60.120.200">
    <property type="match status" value="1"/>
</dbReference>
<dbReference type="InterPro" id="IPR050546">
    <property type="entry name" value="Glycosyl_Hydrlase_16"/>
</dbReference>
<dbReference type="EC" id="3.2.1.39" evidence="3"/>
<dbReference type="CDD" id="cd08023">
    <property type="entry name" value="GH16_laminarinase_like"/>
    <property type="match status" value="1"/>
</dbReference>